<dbReference type="SFLD" id="SFLDS00003">
    <property type="entry name" value="Haloacid_Dehalogenase"/>
    <property type="match status" value="1"/>
</dbReference>
<dbReference type="SFLD" id="SFLDG01129">
    <property type="entry name" value="C1.5:_HAD__Beta-PGM__Phosphata"/>
    <property type="match status" value="1"/>
</dbReference>
<dbReference type="InterPro" id="IPR023214">
    <property type="entry name" value="HAD_sf"/>
</dbReference>
<organism evidence="1 2">
    <name type="scientific">Candidatus Portnoybacteria bacterium CG_4_8_14_3_um_filter_40_10</name>
    <dbReference type="NCBI Taxonomy" id="1974801"/>
    <lineage>
        <taxon>Bacteria</taxon>
        <taxon>Candidatus Portnoyibacteriota</taxon>
    </lineage>
</organism>
<proteinExistence type="predicted"/>
<dbReference type="EMBL" id="PFGY01000072">
    <property type="protein sequence ID" value="PIW76195.1"/>
    <property type="molecule type" value="Genomic_DNA"/>
</dbReference>
<dbReference type="SUPFAM" id="SSF56784">
    <property type="entry name" value="HAD-like"/>
    <property type="match status" value="1"/>
</dbReference>
<dbReference type="PANTHER" id="PTHR43434:SF13">
    <property type="entry name" value="PHOSPHOGLYCOLATE PHOSPHATASE"/>
    <property type="match status" value="1"/>
</dbReference>
<dbReference type="PANTHER" id="PTHR43434">
    <property type="entry name" value="PHOSPHOGLYCOLATE PHOSPHATASE"/>
    <property type="match status" value="1"/>
</dbReference>
<dbReference type="GO" id="GO:0005829">
    <property type="term" value="C:cytosol"/>
    <property type="evidence" value="ECO:0007669"/>
    <property type="project" value="TreeGrafter"/>
</dbReference>
<evidence type="ECO:0000313" key="1">
    <source>
        <dbReference type="EMBL" id="PIW76195.1"/>
    </source>
</evidence>
<dbReference type="InterPro" id="IPR006439">
    <property type="entry name" value="HAD-SF_hydro_IA"/>
</dbReference>
<dbReference type="Pfam" id="PF13419">
    <property type="entry name" value="HAD_2"/>
    <property type="match status" value="1"/>
</dbReference>
<name>A0A2M7II75_9BACT</name>
<dbReference type="InterPro" id="IPR050155">
    <property type="entry name" value="HAD-like_hydrolase_sf"/>
</dbReference>
<dbReference type="NCBIfam" id="TIGR01549">
    <property type="entry name" value="HAD-SF-IA-v1"/>
    <property type="match status" value="1"/>
</dbReference>
<dbReference type="InterPro" id="IPR023198">
    <property type="entry name" value="PGP-like_dom2"/>
</dbReference>
<gene>
    <name evidence="1" type="ORF">CO001_02740</name>
</gene>
<dbReference type="GO" id="GO:0008967">
    <property type="term" value="F:phosphoglycolate phosphatase activity"/>
    <property type="evidence" value="ECO:0007669"/>
    <property type="project" value="TreeGrafter"/>
</dbReference>
<dbReference type="Proteomes" id="UP000229561">
    <property type="component" value="Unassembled WGS sequence"/>
</dbReference>
<sequence length="205" mass="23634">MSQKIIIFDFDGVIADGLPALGKIYNEIAGRYNLKQVNFEALRDLTSREIVKRIDLPFYKLPFFIREVKKRFRSEINSIKTFAGMKETLFELKNRGCQLGIITSNSKENVKEFLKNNEIDFFDFLYSDTNLFGKKRKIKNLLRKLKVDSKNIIFVGDETRDIEAAKKSGVISAAVTWGANSKNTLEKQNPDFIIEKPEELIKILV</sequence>
<dbReference type="Gene3D" id="1.10.150.240">
    <property type="entry name" value="Putative phosphatase, domain 2"/>
    <property type="match status" value="1"/>
</dbReference>
<accession>A0A2M7II75</accession>
<evidence type="ECO:0000313" key="2">
    <source>
        <dbReference type="Proteomes" id="UP000229561"/>
    </source>
</evidence>
<dbReference type="AlphaFoldDB" id="A0A2M7II75"/>
<reference evidence="2" key="1">
    <citation type="submission" date="2017-09" db="EMBL/GenBank/DDBJ databases">
        <title>Depth-based differentiation of microbial function through sediment-hosted aquifers and enrichment of novel symbionts in the deep terrestrial subsurface.</title>
        <authorList>
            <person name="Probst A.J."/>
            <person name="Ladd B."/>
            <person name="Jarett J.K."/>
            <person name="Geller-Mcgrath D.E."/>
            <person name="Sieber C.M.K."/>
            <person name="Emerson J.B."/>
            <person name="Anantharaman K."/>
            <person name="Thomas B.C."/>
            <person name="Malmstrom R."/>
            <person name="Stieglmeier M."/>
            <person name="Klingl A."/>
            <person name="Woyke T."/>
            <person name="Ryan C.M."/>
            <person name="Banfield J.F."/>
        </authorList>
    </citation>
    <scope>NUCLEOTIDE SEQUENCE [LARGE SCALE GENOMIC DNA]</scope>
</reference>
<protein>
    <submittedName>
        <fullName evidence="1">Carotenoid oxygenase</fullName>
    </submittedName>
</protein>
<dbReference type="Gene3D" id="3.40.50.1000">
    <property type="entry name" value="HAD superfamily/HAD-like"/>
    <property type="match status" value="1"/>
</dbReference>
<dbReference type="InterPro" id="IPR041492">
    <property type="entry name" value="HAD_2"/>
</dbReference>
<comment type="caution">
    <text evidence="1">The sequence shown here is derived from an EMBL/GenBank/DDBJ whole genome shotgun (WGS) entry which is preliminary data.</text>
</comment>
<dbReference type="InterPro" id="IPR036412">
    <property type="entry name" value="HAD-like_sf"/>
</dbReference>
<dbReference type="GO" id="GO:0006281">
    <property type="term" value="P:DNA repair"/>
    <property type="evidence" value="ECO:0007669"/>
    <property type="project" value="TreeGrafter"/>
</dbReference>